<evidence type="ECO:0000256" key="1">
    <source>
        <dbReference type="SAM" id="Phobius"/>
    </source>
</evidence>
<keyword evidence="1" id="KW-0472">Membrane</keyword>
<evidence type="ECO:0000313" key="3">
    <source>
        <dbReference type="Proteomes" id="UP000663842"/>
    </source>
</evidence>
<dbReference type="EMBL" id="CAJOBF010019018">
    <property type="protein sequence ID" value="CAF4373233.1"/>
    <property type="molecule type" value="Genomic_DNA"/>
</dbReference>
<dbReference type="AlphaFoldDB" id="A0A820MDU7"/>
<keyword evidence="1" id="KW-0812">Transmembrane</keyword>
<reference evidence="2" key="1">
    <citation type="submission" date="2021-02" db="EMBL/GenBank/DDBJ databases">
        <authorList>
            <person name="Nowell W R."/>
        </authorList>
    </citation>
    <scope>NUCLEOTIDE SEQUENCE</scope>
</reference>
<name>A0A820MDU7_9BILA</name>
<organism evidence="2 3">
    <name type="scientific">Rotaria magnacalcarata</name>
    <dbReference type="NCBI Taxonomy" id="392030"/>
    <lineage>
        <taxon>Eukaryota</taxon>
        <taxon>Metazoa</taxon>
        <taxon>Spiralia</taxon>
        <taxon>Gnathifera</taxon>
        <taxon>Rotifera</taxon>
        <taxon>Eurotatoria</taxon>
        <taxon>Bdelloidea</taxon>
        <taxon>Philodinida</taxon>
        <taxon>Philodinidae</taxon>
        <taxon>Rotaria</taxon>
    </lineage>
</organism>
<accession>A0A820MDU7</accession>
<evidence type="ECO:0000313" key="2">
    <source>
        <dbReference type="EMBL" id="CAF4373233.1"/>
    </source>
</evidence>
<dbReference type="Proteomes" id="UP000663842">
    <property type="component" value="Unassembled WGS sequence"/>
</dbReference>
<sequence>MMKNLYIHRYRSIRFKTYTLLVFAVYHLNLRLKTHTFIVLAVYDLRFIHSCNQTYDLKSAHSWSPCYTI</sequence>
<proteinExistence type="predicted"/>
<comment type="caution">
    <text evidence="2">The sequence shown here is derived from an EMBL/GenBank/DDBJ whole genome shotgun (WGS) entry which is preliminary data.</text>
</comment>
<feature type="transmembrane region" description="Helical" evidence="1">
    <location>
        <begin position="20"/>
        <end position="43"/>
    </location>
</feature>
<protein>
    <submittedName>
        <fullName evidence="2">Uncharacterized protein</fullName>
    </submittedName>
</protein>
<keyword evidence="1" id="KW-1133">Transmembrane helix</keyword>
<gene>
    <name evidence="2" type="ORF">UXM345_LOCUS37071</name>
</gene>